<keyword evidence="4" id="KW-1185">Reference proteome</keyword>
<evidence type="ECO:0000313" key="4">
    <source>
        <dbReference type="Proteomes" id="UP000503447"/>
    </source>
</evidence>
<name>A0A6M5YRQ8_9BACT</name>
<feature type="region of interest" description="Disordered" evidence="2">
    <location>
        <begin position="1"/>
        <end position="21"/>
    </location>
</feature>
<dbReference type="Pfam" id="PF13517">
    <property type="entry name" value="FG-GAP_3"/>
    <property type="match status" value="1"/>
</dbReference>
<dbReference type="SUPFAM" id="SSF69318">
    <property type="entry name" value="Integrin alpha N-terminal domain"/>
    <property type="match status" value="1"/>
</dbReference>
<evidence type="ECO:0000256" key="2">
    <source>
        <dbReference type="SAM" id="MobiDB-lite"/>
    </source>
</evidence>
<proteinExistence type="predicted"/>
<accession>A0A6M5YRQ8</accession>
<dbReference type="InterPro" id="IPR006626">
    <property type="entry name" value="PbH1"/>
</dbReference>
<dbReference type="AlphaFoldDB" id="A0A6M5YRQ8"/>
<dbReference type="InterPro" id="IPR011050">
    <property type="entry name" value="Pectin_lyase_fold/virulence"/>
</dbReference>
<evidence type="ECO:0000256" key="1">
    <source>
        <dbReference type="ARBA" id="ARBA00022729"/>
    </source>
</evidence>
<dbReference type="SMART" id="SM00710">
    <property type="entry name" value="PbH1"/>
    <property type="match status" value="8"/>
</dbReference>
<dbReference type="Gene3D" id="2.130.10.130">
    <property type="entry name" value="Integrin alpha, N-terminal"/>
    <property type="match status" value="2"/>
</dbReference>
<keyword evidence="1" id="KW-0732">Signal</keyword>
<dbReference type="RefSeq" id="WP_171472213.1">
    <property type="nucleotide sequence ID" value="NZ_CP053452.2"/>
</dbReference>
<dbReference type="Gene3D" id="2.160.20.10">
    <property type="entry name" value="Single-stranded right-handed beta-helix, Pectin lyase-like"/>
    <property type="match status" value="1"/>
</dbReference>
<protein>
    <recommendedName>
        <fullName evidence="5">Right handed beta helix domain-containing protein</fullName>
    </recommendedName>
</protein>
<gene>
    <name evidence="3" type="ORF">FTUN_4235</name>
</gene>
<dbReference type="InterPro" id="IPR028994">
    <property type="entry name" value="Integrin_alpha_N"/>
</dbReference>
<dbReference type="InterPro" id="IPR012334">
    <property type="entry name" value="Pectin_lyas_fold"/>
</dbReference>
<reference evidence="4" key="1">
    <citation type="submission" date="2020-05" db="EMBL/GenBank/DDBJ databases">
        <title>Frigoriglobus tundricola gen. nov., sp. nov., a psychrotolerant cellulolytic planctomycete of the family Gemmataceae with two divergent copies of 16S rRNA gene.</title>
        <authorList>
            <person name="Kulichevskaya I.S."/>
            <person name="Ivanova A.A."/>
            <person name="Naumoff D.G."/>
            <person name="Beletsky A.V."/>
            <person name="Rijpstra W.I.C."/>
            <person name="Sinninghe Damste J.S."/>
            <person name="Mardanov A.V."/>
            <person name="Ravin N.V."/>
            <person name="Dedysh S.N."/>
        </authorList>
    </citation>
    <scope>NUCLEOTIDE SEQUENCE [LARGE SCALE GENOMIC DNA]</scope>
    <source>
        <strain evidence="4">PL17</strain>
    </source>
</reference>
<dbReference type="SUPFAM" id="SSF51126">
    <property type="entry name" value="Pectin lyase-like"/>
    <property type="match status" value="1"/>
</dbReference>
<dbReference type="InterPro" id="IPR013517">
    <property type="entry name" value="FG-GAP"/>
</dbReference>
<dbReference type="KEGG" id="ftj:FTUN_4235"/>
<dbReference type="EMBL" id="CP053452">
    <property type="protein sequence ID" value="QJW96678.1"/>
    <property type="molecule type" value="Genomic_DNA"/>
</dbReference>
<organism evidence="3 4">
    <name type="scientific">Frigoriglobus tundricola</name>
    <dbReference type="NCBI Taxonomy" id="2774151"/>
    <lineage>
        <taxon>Bacteria</taxon>
        <taxon>Pseudomonadati</taxon>
        <taxon>Planctomycetota</taxon>
        <taxon>Planctomycetia</taxon>
        <taxon>Gemmatales</taxon>
        <taxon>Gemmataceae</taxon>
        <taxon>Frigoriglobus</taxon>
    </lineage>
</organism>
<evidence type="ECO:0008006" key="5">
    <source>
        <dbReference type="Google" id="ProtNLM"/>
    </source>
</evidence>
<sequence>MSVHTRGVRRGTTGPDRARHKGRLTSRCPLRVEALEERWLPSTYFVNSLADTNTPGTLRYEINLANTNNTGTAGTPDQIQFTTGAGTISVTGSALPTLTDIAVIDGTTATGYVAAPVITLDGTAAGPGASGLTISGGSSTVKGLDIVNFAANGILLTTNGGDTLLNNYIGVTTANVVAANGANGVFISGTAGNTLGGTGATSANVISGNGGDGVRIDGTGATNNLLVANFIGTNATGTSALGNAGNGVQITNGARLNTIGGSTPTATPFTGKPVDGNVISGNGTNGVLITTGAAFNTLSGNFIGTNLAGTSALGNVLDGVAIVNGANNNSLIGTTFPQQPFVYLNVLAGNGGNGLRIQDSNNTTVQANSFGLGDDNITPVANHLDGVLIAGSSANTQFGGVIPLGNIVAGNAGNGVEIRDTASGTVCFNTFCGLPAFTDTAVGNALDGFLITSTGGNTLLRTNVISGNVGNGVHISGAATGVQVEEDIIGMNTNGQMPLGNGANGVLIDGTAHGNSIGGFQVSVITQNTISANGADGIAIVGSASANQVFHSFIGTNILGVTAFGNVGAGVFVGGSAQGTIIGGTDPFDQDVISSNGGGGIVLSGASQGTQVIGSLIGTDRTGLTALANRGNGISITSSDNQIGGLAPAAGNVIAFNTQSGVAVASGTGNGILGNSIFGNAALGIALSGGGNQGQPAPVLTAASSPTAAAVRVTGTLTAAANTTYRIEFFASSRAPTGQGQTSLGYMTVTTGASGVAPFTFNSTLPVGAGASITATATDPGNNTSAFSGAITATEAIFAVGSGPGGVPLVKVYNGDGTLRGSFLAFDAGFRGGVTVAVGDLSGDGVEDIIVGAGPGAGPAVAVYSGTNFSLLGAFFAFDPGFRGGVTVAAGDLSGDGRADIIVGAGPGAGPAVAVYSGTNFSLLGAFFAFDPGFRGGVTVAAGDLSGDGRADIIVGAGPGAGPAVAVYSGSNFSLLGAFFAFDPSFSGGVTVAVGEINGVADIIVGAGAGAGPAVAVYSGTNFSLQGAFFAFDPGFRGGVTVATDVNDGEADIIVGAGPGAGPAVAVYSGTSFGLQDSFFAFDPSFSGGVFVG</sequence>
<dbReference type="Proteomes" id="UP000503447">
    <property type="component" value="Chromosome"/>
</dbReference>
<evidence type="ECO:0000313" key="3">
    <source>
        <dbReference type="EMBL" id="QJW96678.1"/>
    </source>
</evidence>